<proteinExistence type="predicted"/>
<evidence type="ECO:0000256" key="2">
    <source>
        <dbReference type="SAM" id="SignalP"/>
    </source>
</evidence>
<reference evidence="3" key="2">
    <citation type="submission" date="2025-09" db="UniProtKB">
        <authorList>
            <consortium name="Ensembl"/>
        </authorList>
    </citation>
    <scope>IDENTIFICATION</scope>
</reference>
<feature type="chain" id="PRO_5025488829" description="Envelope glycoprotein" evidence="2">
    <location>
        <begin position="20"/>
        <end position="695"/>
    </location>
</feature>
<evidence type="ECO:0008006" key="5">
    <source>
        <dbReference type="Google" id="ProtNLM"/>
    </source>
</evidence>
<dbReference type="AlphaFoldDB" id="A0A663DX25"/>
<dbReference type="PANTHER" id="PTHR10424">
    <property type="entry name" value="VIRAL ENVELOPE PROTEIN"/>
    <property type="match status" value="1"/>
</dbReference>
<keyword evidence="1" id="KW-0812">Transmembrane</keyword>
<reference evidence="3" key="1">
    <citation type="submission" date="2025-08" db="UniProtKB">
        <authorList>
            <consortium name="Ensembl"/>
        </authorList>
    </citation>
    <scope>IDENTIFICATION</scope>
</reference>
<sequence>MALTGPLLVLLGVSSLTLATENNCGQCIVTTRRGRVSSLTVVYHTIYDCKGQKIGSCIYNQTRYALCREGNRTVCYDPKELPYQYWVEIRTNDQNGRLIGSSKKITNLTIPIWVSFDACDAIDDDPDTNCGSVEWRKYYSKQPKYLCPGAGHCQINADYRRSGTARYQSASITTGPVDKNCTTRSCNPVNITIKNPEKWKQKQIVYLGLKIYGTGEDPESIQHWLLFNSFYHEVETGIKYEILTVAKNLFVNLAENIAKSLNVTNCCVCGGTNQGERWPWEAMESNISNPQVWKTMGKDNRKQQWVLQTSIIGRSCWQNLRDDGREVGNLECEGGYLWNETRNNWDRWGNPLEMNNQFKNWTSGTNIPNGWPTPEGHYWICGRLAYAYLPRNWTGSCVLGTIRPSFFLLPINRGEWLGVQIYTEANELGKRHQKRNLQIGHWKDNEWPPERIIAYYDLATWAEDGSWGYRTPIYMLNRIIRLQAVVEVIVNKTGDALGLIAKQNTKMRTALYQNHLALHYLLAQEGGVCGKFNLSNCCLEIDNEGKAVNELVTEMKKIAHVPVQTWNGINLGGLWGDFMNGDWLIKIGIVVLGICGGLLIIPCLIPCFTRLIHSVIQGMQISAVPVDPESGREKTHSLMIIKTKEDPKLIPIRQLLTRLEAKTRINTIKKEMGDCEMYSPDSCQYKTMLGPRGEM</sequence>
<dbReference type="GeneTree" id="ENSGT00940000165291"/>
<keyword evidence="4" id="KW-1185">Reference proteome</keyword>
<keyword evidence="2" id="KW-0732">Signal</keyword>
<accession>A0A663DX25</accession>
<feature type="transmembrane region" description="Helical" evidence="1">
    <location>
        <begin position="583"/>
        <end position="605"/>
    </location>
</feature>
<protein>
    <recommendedName>
        <fullName evidence="5">Envelope glycoprotein</fullName>
    </recommendedName>
</protein>
<name>A0A663DX25_AQUCH</name>
<dbReference type="Proteomes" id="UP000472275">
    <property type="component" value="Chromosome 2"/>
</dbReference>
<dbReference type="Gene3D" id="1.10.287.210">
    <property type="match status" value="1"/>
</dbReference>
<evidence type="ECO:0000313" key="3">
    <source>
        <dbReference type="Ensembl" id="ENSACCP00020004304.1"/>
    </source>
</evidence>
<keyword evidence="1" id="KW-0472">Membrane</keyword>
<dbReference type="PANTHER" id="PTHR10424:SF68">
    <property type="entry name" value="ENDOGENOUS RETROVIRUS GROUP 3 MEMBER 1 ENV POLYPROTEIN"/>
    <property type="match status" value="1"/>
</dbReference>
<dbReference type="SUPFAM" id="SSF58069">
    <property type="entry name" value="Virus ectodomain"/>
    <property type="match status" value="1"/>
</dbReference>
<feature type="signal peptide" evidence="2">
    <location>
        <begin position="1"/>
        <end position="19"/>
    </location>
</feature>
<evidence type="ECO:0000313" key="4">
    <source>
        <dbReference type="Proteomes" id="UP000472275"/>
    </source>
</evidence>
<evidence type="ECO:0000256" key="1">
    <source>
        <dbReference type="SAM" id="Phobius"/>
    </source>
</evidence>
<organism evidence="3 4">
    <name type="scientific">Aquila chrysaetos chrysaetos</name>
    <dbReference type="NCBI Taxonomy" id="223781"/>
    <lineage>
        <taxon>Eukaryota</taxon>
        <taxon>Metazoa</taxon>
        <taxon>Chordata</taxon>
        <taxon>Craniata</taxon>
        <taxon>Vertebrata</taxon>
        <taxon>Euteleostomi</taxon>
        <taxon>Archelosauria</taxon>
        <taxon>Archosauria</taxon>
        <taxon>Dinosauria</taxon>
        <taxon>Saurischia</taxon>
        <taxon>Theropoda</taxon>
        <taxon>Coelurosauria</taxon>
        <taxon>Aves</taxon>
        <taxon>Neognathae</taxon>
        <taxon>Neoaves</taxon>
        <taxon>Telluraves</taxon>
        <taxon>Accipitrimorphae</taxon>
        <taxon>Accipitriformes</taxon>
        <taxon>Accipitridae</taxon>
        <taxon>Accipitrinae</taxon>
        <taxon>Aquila</taxon>
    </lineage>
</organism>
<dbReference type="Ensembl" id="ENSACCT00020004478.1">
    <property type="protein sequence ID" value="ENSACCP00020004304.1"/>
    <property type="gene ID" value="ENSACCG00020002954.1"/>
</dbReference>
<dbReference type="InterPro" id="IPR018154">
    <property type="entry name" value="TLV/ENV_coat_polyprotein"/>
</dbReference>
<dbReference type="InParanoid" id="A0A663DX25"/>
<keyword evidence="1" id="KW-1133">Transmembrane helix</keyword>